<sequence length="107" mass="12586">SMLLNVMDTFDMDEVDMCPIDALQVLNRTRIKTDLTQVRQILKKDWKLRNQDNSLSYQKMVIWSDGGLALTDAKGRYYTITKSYLQQNFTEDQKIDETMKFDDFCEG</sequence>
<dbReference type="Proteomes" id="UP000703674">
    <property type="component" value="Unassembled WGS sequence"/>
</dbReference>
<feature type="non-terminal residue" evidence="1">
    <location>
        <position position="107"/>
    </location>
</feature>
<keyword evidence="2" id="KW-1185">Reference proteome</keyword>
<organism evidence="1 2">
    <name type="scientific">Salinimicrobium oceani</name>
    <dbReference type="NCBI Taxonomy" id="2722702"/>
    <lineage>
        <taxon>Bacteria</taxon>
        <taxon>Pseudomonadati</taxon>
        <taxon>Bacteroidota</taxon>
        <taxon>Flavobacteriia</taxon>
        <taxon>Flavobacteriales</taxon>
        <taxon>Flavobacteriaceae</taxon>
        <taxon>Salinimicrobium</taxon>
    </lineage>
</organism>
<evidence type="ECO:0000313" key="1">
    <source>
        <dbReference type="EMBL" id="NJW55623.1"/>
    </source>
</evidence>
<proteinExistence type="predicted"/>
<accession>A0ABX1D594</accession>
<feature type="non-terminal residue" evidence="1">
    <location>
        <position position="1"/>
    </location>
</feature>
<protein>
    <submittedName>
        <fullName evidence="1">Uncharacterized protein</fullName>
    </submittedName>
</protein>
<reference evidence="1 2" key="1">
    <citation type="submission" date="2020-03" db="EMBL/GenBank/DDBJ databases">
        <title>Salinimicrobium sp. nov, isolated from SCS.</title>
        <authorList>
            <person name="Cao W.R."/>
        </authorList>
    </citation>
    <scope>NUCLEOTIDE SEQUENCE [LARGE SCALE GENOMIC DNA]</scope>
    <source>
        <strain evidence="2">J15B91</strain>
    </source>
</reference>
<evidence type="ECO:0000313" key="2">
    <source>
        <dbReference type="Proteomes" id="UP000703674"/>
    </source>
</evidence>
<gene>
    <name evidence="1" type="ORF">HC175_22165</name>
</gene>
<name>A0ABX1D594_9FLAO</name>
<dbReference type="EMBL" id="JAAVJR010001353">
    <property type="protein sequence ID" value="NJW55623.1"/>
    <property type="molecule type" value="Genomic_DNA"/>
</dbReference>
<comment type="caution">
    <text evidence="1">The sequence shown here is derived from an EMBL/GenBank/DDBJ whole genome shotgun (WGS) entry which is preliminary data.</text>
</comment>